<name>A0A2K0TC09_9HYPO</name>
<dbReference type="AlphaFoldDB" id="A0A2K0TC09"/>
<evidence type="ECO:0000313" key="3">
    <source>
        <dbReference type="EMBL" id="PNP43066.1"/>
    </source>
</evidence>
<protein>
    <submittedName>
        <fullName evidence="3">Uncharacterized protein</fullName>
    </submittedName>
</protein>
<feature type="compositionally biased region" description="Polar residues" evidence="2">
    <location>
        <begin position="1"/>
        <end position="18"/>
    </location>
</feature>
<reference evidence="3 4" key="1">
    <citation type="submission" date="2017-02" db="EMBL/GenBank/DDBJ databases">
        <title>Genomes of Trichoderma spp. with biocontrol activity.</title>
        <authorList>
            <person name="Gardiner D."/>
            <person name="Kazan K."/>
            <person name="Vos C."/>
            <person name="Harvey P."/>
        </authorList>
    </citation>
    <scope>NUCLEOTIDE SEQUENCE [LARGE SCALE GENOMIC DNA]</scope>
    <source>
        <strain evidence="3 4">A5MH</strain>
    </source>
</reference>
<dbReference type="OrthoDB" id="5413531at2759"/>
<organism evidence="3 4">
    <name type="scientific">Trichoderma gamsii</name>
    <dbReference type="NCBI Taxonomy" id="398673"/>
    <lineage>
        <taxon>Eukaryota</taxon>
        <taxon>Fungi</taxon>
        <taxon>Dikarya</taxon>
        <taxon>Ascomycota</taxon>
        <taxon>Pezizomycotina</taxon>
        <taxon>Sordariomycetes</taxon>
        <taxon>Hypocreomycetidae</taxon>
        <taxon>Hypocreales</taxon>
        <taxon>Hypocreaceae</taxon>
        <taxon>Trichoderma</taxon>
    </lineage>
</organism>
<gene>
    <name evidence="3" type="ORF">TGAMA5MH_04999</name>
</gene>
<dbReference type="Proteomes" id="UP000236546">
    <property type="component" value="Unassembled WGS sequence"/>
</dbReference>
<evidence type="ECO:0000313" key="4">
    <source>
        <dbReference type="Proteomes" id="UP000236546"/>
    </source>
</evidence>
<feature type="coiled-coil region" evidence="1">
    <location>
        <begin position="396"/>
        <end position="444"/>
    </location>
</feature>
<sequence length="494" mass="56080">MNDQNDSSYESDPANTSIDGAPYSVPATEYSTTWACEWTNPEFGICTEADLQCLRHVNCSYLSSGRPPTLLALKQHAQALTNLIKKICVSNTFGVVDGGNKRQPAFEKDEAFDWLTNLDKPYTNDDESHHLPLWVLANQIEDEDEEMGVECHCPLKVARDFGPLDDGKSTRRPYSSHHNLVMHANACLELLDHEYGATGGLLSLLPSGSEEDHEQMQGARNTILGQWLLHHQHLIARMHELEINYGMGQDLLGGEAVVPMQMLRRLSPEERAKGRELVHAQDRFVLANAGDDVFEMLHRLMDKAESKIEEKEKIWWESGASGERMWMEDRGGEYYSRGLVPVDLMTRFVRLKEHGDRSTIFVLPAIEQHPAMARTRERESQPTVVSVVTPSWPERASDIEQRVNAQMEEMKELEDANRALARDKMEMEAQMATLLADLRKTRCEVRFYEGTSEEGTRGKIVAEMAAMKRQMAKLREALPQEYHQLLEAEAEAED</sequence>
<evidence type="ECO:0000256" key="2">
    <source>
        <dbReference type="SAM" id="MobiDB-lite"/>
    </source>
</evidence>
<proteinExistence type="predicted"/>
<evidence type="ECO:0000256" key="1">
    <source>
        <dbReference type="SAM" id="Coils"/>
    </source>
</evidence>
<comment type="caution">
    <text evidence="3">The sequence shown here is derived from an EMBL/GenBank/DDBJ whole genome shotgun (WGS) entry which is preliminary data.</text>
</comment>
<feature type="region of interest" description="Disordered" evidence="2">
    <location>
        <begin position="1"/>
        <end position="22"/>
    </location>
</feature>
<dbReference type="EMBL" id="MTYH01000049">
    <property type="protein sequence ID" value="PNP43066.1"/>
    <property type="molecule type" value="Genomic_DNA"/>
</dbReference>
<keyword evidence="1" id="KW-0175">Coiled coil</keyword>
<accession>A0A2K0TC09</accession>